<sequence>MTFKKALRRTFGIKSKSKAIPHEFVVGDTETLKANPQEVVETSRSDSPDLDVSGSKDFLRAKNKATNNVGTGDESDLVCLRLGGWKQLVKSYLVFFESVVKLYQQSVDTYQTGTDILKAPVKNDFLFIPADEEGENGCAMVLQSFLADQLKFKAQAGLKNANNVVDNLERLLEEVREKTHDYSSRIGLIFTNLNKCRRGIEELEQTLEKAVEMVKIEAEAPKAGDPYLHNVNMRTQIAKYVDMENTLYNAVKSELEKLSKWEPLFLQNLNNVVTGFLTWEAGNGTRNSELQTEVIETFSKVLVSSEWTKFATKYKNLLANPQNCGGNSNVSDYQYSYMDSPVLKVVKRGKLQRESIGSMKNGKYINCQAIITEGGFLHVLDEAPGVKVSSTPNVTIYLPSISLAPLDSPALPRSAFMIYTKKGSAKTTAITTNITNKNKYVFKAENYEEMKGWWETIHQYTTVSILEIFELEEPTQSRKPLAIEDTPKTNLRIQDANSVRSVLSSPPMSPQGLPITAMPEPTPTQPQLAQPAQPLLLTGTGAIEYGNASNQVFSYYPVQQPNGQIVYVPLIQNSAVEEPADGTDATSTAPPSNRASFMPQESGAQAVGTVSLSTPSGVHMMPQMSPFMPQFTTMYPQSPMMTPPSGPNAYPGFTVPSSSFPMPNGLYGNPQLQAQMQAQAQARAQAQYMAQMQAQSMTQAQTQTQAQAQTQAQTQTQSQAEVQQPQAQVPAEENFSTPQDTSNATSSFSSDTSDPQTQTQTKQTEQTEHTTTNDSSLPSKTPQPDTAVTESVEPKSSSTLIQE</sequence>
<gene>
    <name evidence="4" type="ORF">AX774_g2459</name>
</gene>
<evidence type="ECO:0000256" key="2">
    <source>
        <dbReference type="SAM" id="MobiDB-lite"/>
    </source>
</evidence>
<proteinExistence type="predicted"/>
<dbReference type="PROSITE" id="PS50003">
    <property type="entry name" value="PH_DOMAIN"/>
    <property type="match status" value="1"/>
</dbReference>
<dbReference type="PANTHER" id="PTHR31941">
    <property type="entry name" value="CYTOSKELETAL SIGNALING PROTEIN SLM1"/>
    <property type="match status" value="1"/>
</dbReference>
<evidence type="ECO:0000313" key="4">
    <source>
        <dbReference type="EMBL" id="OMH84026.1"/>
    </source>
</evidence>
<feature type="coiled-coil region" evidence="1">
    <location>
        <begin position="158"/>
        <end position="220"/>
    </location>
</feature>
<dbReference type="EMBL" id="LSSK01000266">
    <property type="protein sequence ID" value="OMH84026.1"/>
    <property type="molecule type" value="Genomic_DNA"/>
</dbReference>
<feature type="region of interest" description="Disordered" evidence="2">
    <location>
        <begin position="716"/>
        <end position="803"/>
    </location>
</feature>
<feature type="region of interest" description="Disordered" evidence="2">
    <location>
        <begin position="578"/>
        <end position="603"/>
    </location>
</feature>
<dbReference type="SMART" id="SM00233">
    <property type="entry name" value="PH"/>
    <property type="match status" value="1"/>
</dbReference>
<organism evidence="4 5">
    <name type="scientific">Zancudomyces culisetae</name>
    <name type="common">Gut fungus</name>
    <name type="synonym">Smittium culisetae</name>
    <dbReference type="NCBI Taxonomy" id="1213189"/>
    <lineage>
        <taxon>Eukaryota</taxon>
        <taxon>Fungi</taxon>
        <taxon>Fungi incertae sedis</taxon>
        <taxon>Zoopagomycota</taxon>
        <taxon>Kickxellomycotina</taxon>
        <taxon>Harpellomycetes</taxon>
        <taxon>Harpellales</taxon>
        <taxon>Legeriomycetaceae</taxon>
        <taxon>Zancudomyces</taxon>
    </lineage>
</organism>
<evidence type="ECO:0000313" key="5">
    <source>
        <dbReference type="Proteomes" id="UP000188320"/>
    </source>
</evidence>
<dbReference type="Proteomes" id="UP000188320">
    <property type="component" value="Unassembled WGS sequence"/>
</dbReference>
<keyword evidence="1" id="KW-0175">Coiled coil</keyword>
<dbReference type="InterPro" id="IPR046868">
    <property type="entry name" value="BAR_4"/>
</dbReference>
<feature type="compositionally biased region" description="Polar residues" evidence="2">
    <location>
        <begin position="584"/>
        <end position="595"/>
    </location>
</feature>
<name>A0A1R1PSQ7_ZANCU</name>
<feature type="compositionally biased region" description="Low complexity" evidence="2">
    <location>
        <begin position="739"/>
        <end position="775"/>
    </location>
</feature>
<comment type="caution">
    <text evidence="4">The sequence shown here is derived from an EMBL/GenBank/DDBJ whole genome shotgun (WGS) entry which is preliminary data.</text>
</comment>
<reference evidence="5" key="1">
    <citation type="submission" date="2017-01" db="EMBL/GenBank/DDBJ databases">
        <authorList>
            <person name="Wang Y."/>
            <person name="White M."/>
            <person name="Kvist S."/>
            <person name="Moncalvo J.-M."/>
        </authorList>
    </citation>
    <scope>NUCLEOTIDE SEQUENCE [LARGE SCALE GENOMIC DNA]</scope>
    <source>
        <strain evidence="5">COL-18-3</strain>
    </source>
</reference>
<dbReference type="Gene3D" id="2.30.29.30">
    <property type="entry name" value="Pleckstrin-homology domain (PH domain)/Phosphotyrosine-binding domain (PTB)"/>
    <property type="match status" value="1"/>
</dbReference>
<dbReference type="SUPFAM" id="SSF50729">
    <property type="entry name" value="PH domain-like"/>
    <property type="match status" value="1"/>
</dbReference>
<dbReference type="InterPro" id="IPR001849">
    <property type="entry name" value="PH_domain"/>
</dbReference>
<keyword evidence="5" id="KW-1185">Reference proteome</keyword>
<dbReference type="PANTHER" id="PTHR31941:SF1">
    <property type="entry name" value="CYTOSKELETAL SIGNALING PROTEIN SLM1"/>
    <property type="match status" value="1"/>
</dbReference>
<evidence type="ECO:0000259" key="3">
    <source>
        <dbReference type="PROSITE" id="PS50003"/>
    </source>
</evidence>
<dbReference type="AlphaFoldDB" id="A0A1R1PSQ7"/>
<feature type="compositionally biased region" description="Polar residues" evidence="2">
    <location>
        <begin position="776"/>
        <end position="803"/>
    </location>
</feature>
<dbReference type="Pfam" id="PF20400">
    <property type="entry name" value="BAR_4"/>
    <property type="match status" value="1"/>
</dbReference>
<protein>
    <submittedName>
        <fullName evidence="4">Phosphatidylinositol 4,5-bisphosphate-binding protein SLM1</fullName>
    </submittedName>
</protein>
<feature type="compositionally biased region" description="Low complexity" evidence="2">
    <location>
        <begin position="716"/>
        <end position="728"/>
    </location>
</feature>
<accession>A0A1R1PSQ7</accession>
<dbReference type="OrthoDB" id="5598057at2759"/>
<feature type="domain" description="PH" evidence="3">
    <location>
        <begin position="344"/>
        <end position="462"/>
    </location>
</feature>
<evidence type="ECO:0000256" key="1">
    <source>
        <dbReference type="SAM" id="Coils"/>
    </source>
</evidence>
<dbReference type="InterPro" id="IPR011993">
    <property type="entry name" value="PH-like_dom_sf"/>
</dbReference>